<feature type="transmembrane region" description="Helical" evidence="1">
    <location>
        <begin position="69"/>
        <end position="90"/>
    </location>
</feature>
<keyword evidence="1" id="KW-0812">Transmembrane</keyword>
<comment type="caution">
    <text evidence="2">The sequence shown here is derived from an EMBL/GenBank/DDBJ whole genome shotgun (WGS) entry which is preliminary data.</text>
</comment>
<keyword evidence="3" id="KW-1185">Reference proteome</keyword>
<gene>
    <name evidence="2" type="ORF">JCM19239_6529</name>
</gene>
<evidence type="ECO:0000313" key="2">
    <source>
        <dbReference type="EMBL" id="GAL30366.1"/>
    </source>
</evidence>
<dbReference type="Proteomes" id="UP000029223">
    <property type="component" value="Unassembled WGS sequence"/>
</dbReference>
<proteinExistence type="predicted"/>
<sequence length="102" mass="10509">MSNGANKTLDEQEMTIKDLVNTPLKKAALLVFILTNIGMVAVPAALAAYGGALGWSAGEVASASGIGFAVNEVVLIASALLLGKPIVALVKSKIKNRFGKKK</sequence>
<accession>A0ABQ0JNQ4</accession>
<keyword evidence="1" id="KW-1133">Transmembrane helix</keyword>
<protein>
    <submittedName>
        <fullName evidence="2">Uncharacterized protein</fullName>
    </submittedName>
</protein>
<feature type="transmembrane region" description="Helical" evidence="1">
    <location>
        <begin position="27"/>
        <end position="49"/>
    </location>
</feature>
<evidence type="ECO:0000256" key="1">
    <source>
        <dbReference type="SAM" id="Phobius"/>
    </source>
</evidence>
<organism evidence="2 3">
    <name type="scientific">Vibrio variabilis</name>
    <dbReference type="NCBI Taxonomy" id="990271"/>
    <lineage>
        <taxon>Bacteria</taxon>
        <taxon>Pseudomonadati</taxon>
        <taxon>Pseudomonadota</taxon>
        <taxon>Gammaproteobacteria</taxon>
        <taxon>Vibrionales</taxon>
        <taxon>Vibrionaceae</taxon>
        <taxon>Vibrio</taxon>
    </lineage>
</organism>
<name>A0ABQ0JNQ4_9VIBR</name>
<evidence type="ECO:0000313" key="3">
    <source>
        <dbReference type="Proteomes" id="UP000029223"/>
    </source>
</evidence>
<keyword evidence="1" id="KW-0472">Membrane</keyword>
<dbReference type="EMBL" id="BBMS01000092">
    <property type="protein sequence ID" value="GAL30366.1"/>
    <property type="molecule type" value="Genomic_DNA"/>
</dbReference>
<reference evidence="3" key="1">
    <citation type="submission" date="2014-09" db="EMBL/GenBank/DDBJ databases">
        <title>Vibrio variabilis JCM 19239. (C206) whole genome shotgun sequence.</title>
        <authorList>
            <person name="Sawabe T."/>
            <person name="Meirelles P."/>
            <person name="Nakanishi M."/>
            <person name="Sayaka M."/>
            <person name="Hattori M."/>
            <person name="Ohkuma M."/>
        </authorList>
    </citation>
    <scope>NUCLEOTIDE SEQUENCE [LARGE SCALE GENOMIC DNA]</scope>
    <source>
        <strain evidence="3">JCM 19239</strain>
    </source>
</reference>